<reference evidence="3 4" key="1">
    <citation type="submission" date="2020-07" db="EMBL/GenBank/DDBJ databases">
        <title>Sequencing the genomes of 1000 actinobacteria strains.</title>
        <authorList>
            <person name="Klenk H.-P."/>
        </authorList>
    </citation>
    <scope>NUCLEOTIDE SEQUENCE [LARGE SCALE GENOMIC DNA]</scope>
    <source>
        <strain evidence="3 4">DSM 104001</strain>
    </source>
</reference>
<evidence type="ECO:0000313" key="4">
    <source>
        <dbReference type="Proteomes" id="UP000541969"/>
    </source>
</evidence>
<feature type="domain" description="MEDS" evidence="2">
    <location>
        <begin position="14"/>
        <end position="157"/>
    </location>
</feature>
<dbReference type="Pfam" id="PF13581">
    <property type="entry name" value="HATPase_c_2"/>
    <property type="match status" value="1"/>
</dbReference>
<gene>
    <name evidence="3" type="ORF">GGQ55_003275</name>
</gene>
<dbReference type="RefSeq" id="WP_179718506.1">
    <property type="nucleotide sequence ID" value="NZ_JACBZT010000001.1"/>
</dbReference>
<accession>A0A853CHP0</accession>
<organism evidence="3 4">
    <name type="scientific">Petropleomorpha daqingensis</name>
    <dbReference type="NCBI Taxonomy" id="2026353"/>
    <lineage>
        <taxon>Bacteria</taxon>
        <taxon>Bacillati</taxon>
        <taxon>Actinomycetota</taxon>
        <taxon>Actinomycetes</taxon>
        <taxon>Geodermatophilales</taxon>
        <taxon>Geodermatophilaceae</taxon>
        <taxon>Petropleomorpha</taxon>
    </lineage>
</organism>
<dbReference type="InterPro" id="IPR025847">
    <property type="entry name" value="MEDS_domain"/>
</dbReference>
<evidence type="ECO:0000313" key="3">
    <source>
        <dbReference type="EMBL" id="NYJ06997.1"/>
    </source>
</evidence>
<dbReference type="Gene3D" id="3.30.565.10">
    <property type="entry name" value="Histidine kinase-like ATPase, C-terminal domain"/>
    <property type="match status" value="1"/>
</dbReference>
<dbReference type="Pfam" id="PF14417">
    <property type="entry name" value="MEDS"/>
    <property type="match status" value="1"/>
</dbReference>
<keyword evidence="4" id="KW-1185">Reference proteome</keyword>
<dbReference type="EMBL" id="JACBZT010000001">
    <property type="protein sequence ID" value="NYJ06997.1"/>
    <property type="molecule type" value="Genomic_DNA"/>
</dbReference>
<sequence length="396" mass="41805">MRTGPARGRTGNVHEAGFYGSDAEFLSLIVPFVADAAAAGEPVVLGYDARKSDLLRAALPRLDPAAFLGDASLYATPAGAIEAYRRQFEQHVAAGAEQIRIAGDVPHEGNGGRFAGWDRYESAVNAVWEDYPVWSRCLYDSTTVSDDVRDVVERTHRNLVAPDGSAAASPRYQEVPDFRALPPPVDPLEATAPAVSLVDASLKNTRRRVAAAARGRIDAGASDDLLFALSEAVINAQLHGRPPVSVQVWTASDRVVTRVHDIGPGPAGPLTGLVPAPDGTSGAGLGLWLSHQRAGVELALTTDDAGFAVRLRAGRLPDPARTPVGTIPIRAGTAWGTPPDRDGVHAIDGDDSSFCEVVGATQMIPLDDVLWSDVPAAQRCPACRLLVTLDIGLEDL</sequence>
<dbReference type="SUPFAM" id="SSF55874">
    <property type="entry name" value="ATPase domain of HSP90 chaperone/DNA topoisomerase II/histidine kinase"/>
    <property type="match status" value="1"/>
</dbReference>
<protein>
    <submittedName>
        <fullName evidence="3">Anti-sigma regulatory factor (Ser/Thr protein kinase)</fullName>
    </submittedName>
</protein>
<proteinExistence type="predicted"/>
<comment type="caution">
    <text evidence="3">The sequence shown here is derived from an EMBL/GenBank/DDBJ whole genome shotgun (WGS) entry which is preliminary data.</text>
</comment>
<evidence type="ECO:0000259" key="1">
    <source>
        <dbReference type="Pfam" id="PF13581"/>
    </source>
</evidence>
<dbReference type="NCBIfam" id="NF041045">
    <property type="entry name" value="RsbA_anti_sig"/>
    <property type="match status" value="1"/>
</dbReference>
<dbReference type="InterPro" id="IPR003594">
    <property type="entry name" value="HATPase_dom"/>
</dbReference>
<dbReference type="InterPro" id="IPR036890">
    <property type="entry name" value="HATPase_C_sf"/>
</dbReference>
<dbReference type="Proteomes" id="UP000541969">
    <property type="component" value="Unassembled WGS sequence"/>
</dbReference>
<name>A0A853CHP0_9ACTN</name>
<evidence type="ECO:0000259" key="2">
    <source>
        <dbReference type="Pfam" id="PF14417"/>
    </source>
</evidence>
<dbReference type="AlphaFoldDB" id="A0A853CHP0"/>
<dbReference type="InterPro" id="IPR047718">
    <property type="entry name" value="RsbA-like_anti_sig"/>
</dbReference>
<feature type="domain" description="Histidine kinase/HSP90-like ATPase" evidence="1">
    <location>
        <begin position="200"/>
        <end position="292"/>
    </location>
</feature>